<sequence length="70" mass="7461">MTDNHDPNFELGAPRSSLDSAEASSAHGTELTREQFLQSYEAGTIEDDGGLGEEAQAEAGYRPESSSDRA</sequence>
<gene>
    <name evidence="2" type="ORF">M5X16_17905</name>
    <name evidence="3" type="ORF">PC41400_13450</name>
</gene>
<reference evidence="3 4" key="1">
    <citation type="submission" date="2018-01" db="EMBL/GenBank/DDBJ databases">
        <title>The whole genome sequencing and assembly of Paenibacillus chitinolyticus KCCM 41400 strain.</title>
        <authorList>
            <person name="Kim J.-Y."/>
            <person name="Park M.-K."/>
            <person name="Lee Y.-J."/>
            <person name="Yi H."/>
            <person name="Bahn Y.-S."/>
            <person name="Kim J.F."/>
            <person name="Lee D.-W."/>
        </authorList>
    </citation>
    <scope>NUCLEOTIDE SEQUENCE [LARGE SCALE GENOMIC DNA]</scope>
    <source>
        <strain evidence="3 4">KCCM 41400</strain>
    </source>
</reference>
<dbReference type="GeneID" id="95375819"/>
<name>A0A410WW52_9BACL</name>
<protein>
    <submittedName>
        <fullName evidence="3">Uncharacterized protein</fullName>
    </submittedName>
</protein>
<evidence type="ECO:0000313" key="4">
    <source>
        <dbReference type="Proteomes" id="UP000288943"/>
    </source>
</evidence>
<dbReference type="Proteomes" id="UP001527202">
    <property type="component" value="Unassembled WGS sequence"/>
</dbReference>
<dbReference type="EMBL" id="CP026520">
    <property type="protein sequence ID" value="QAV18628.1"/>
    <property type="molecule type" value="Genomic_DNA"/>
</dbReference>
<feature type="region of interest" description="Disordered" evidence="1">
    <location>
        <begin position="1"/>
        <end position="70"/>
    </location>
</feature>
<evidence type="ECO:0000256" key="1">
    <source>
        <dbReference type="SAM" id="MobiDB-lite"/>
    </source>
</evidence>
<dbReference type="EMBL" id="JAMDMJ010000023">
    <property type="protein sequence ID" value="MCY9597641.1"/>
    <property type="molecule type" value="Genomic_DNA"/>
</dbReference>
<keyword evidence="5" id="KW-1185">Reference proteome</keyword>
<proteinExistence type="predicted"/>
<dbReference type="OrthoDB" id="2665959at2"/>
<evidence type="ECO:0000313" key="5">
    <source>
        <dbReference type="Proteomes" id="UP001527202"/>
    </source>
</evidence>
<evidence type="ECO:0000313" key="2">
    <source>
        <dbReference type="EMBL" id="MCY9597641.1"/>
    </source>
</evidence>
<dbReference type="KEGG" id="pchi:PC41400_13450"/>
<dbReference type="AlphaFoldDB" id="A0A410WW52"/>
<dbReference type="RefSeq" id="WP_042228003.1">
    <property type="nucleotide sequence ID" value="NZ_CP026520.1"/>
</dbReference>
<accession>A0A410WW52</accession>
<reference evidence="2 5" key="2">
    <citation type="submission" date="2022-05" db="EMBL/GenBank/DDBJ databases">
        <title>Genome Sequencing of Bee-Associated Microbes.</title>
        <authorList>
            <person name="Dunlap C."/>
        </authorList>
    </citation>
    <scope>NUCLEOTIDE SEQUENCE [LARGE SCALE GENOMIC DNA]</scope>
    <source>
        <strain evidence="2 5">NRRL B-23120</strain>
    </source>
</reference>
<evidence type="ECO:0000313" key="3">
    <source>
        <dbReference type="EMBL" id="QAV18628.1"/>
    </source>
</evidence>
<organism evidence="3 4">
    <name type="scientific">Paenibacillus chitinolyticus</name>
    <dbReference type="NCBI Taxonomy" id="79263"/>
    <lineage>
        <taxon>Bacteria</taxon>
        <taxon>Bacillati</taxon>
        <taxon>Bacillota</taxon>
        <taxon>Bacilli</taxon>
        <taxon>Bacillales</taxon>
        <taxon>Paenibacillaceae</taxon>
        <taxon>Paenibacillus</taxon>
    </lineage>
</organism>
<feature type="compositionally biased region" description="Polar residues" evidence="1">
    <location>
        <begin position="17"/>
        <end position="27"/>
    </location>
</feature>
<dbReference type="Proteomes" id="UP000288943">
    <property type="component" value="Chromosome"/>
</dbReference>